<comment type="caution">
    <text evidence="1">The sequence shown here is derived from an EMBL/GenBank/DDBJ whole genome shotgun (WGS) entry which is preliminary data.</text>
</comment>
<dbReference type="EMBL" id="CAKOGL010000027">
    <property type="protein sequence ID" value="CAH2104613.1"/>
    <property type="molecule type" value="Genomic_DNA"/>
</dbReference>
<evidence type="ECO:0000313" key="1">
    <source>
        <dbReference type="EMBL" id="CAH2104613.1"/>
    </source>
</evidence>
<organism evidence="1 2">
    <name type="scientific">Euphydryas editha</name>
    <name type="common">Edith's checkerspot</name>
    <dbReference type="NCBI Taxonomy" id="104508"/>
    <lineage>
        <taxon>Eukaryota</taxon>
        <taxon>Metazoa</taxon>
        <taxon>Ecdysozoa</taxon>
        <taxon>Arthropoda</taxon>
        <taxon>Hexapoda</taxon>
        <taxon>Insecta</taxon>
        <taxon>Pterygota</taxon>
        <taxon>Neoptera</taxon>
        <taxon>Endopterygota</taxon>
        <taxon>Lepidoptera</taxon>
        <taxon>Glossata</taxon>
        <taxon>Ditrysia</taxon>
        <taxon>Papilionoidea</taxon>
        <taxon>Nymphalidae</taxon>
        <taxon>Nymphalinae</taxon>
        <taxon>Euphydryas</taxon>
    </lineage>
</organism>
<evidence type="ECO:0000313" key="2">
    <source>
        <dbReference type="Proteomes" id="UP001153954"/>
    </source>
</evidence>
<keyword evidence="2" id="KW-1185">Reference proteome</keyword>
<dbReference type="AlphaFoldDB" id="A0AAU9V355"/>
<proteinExistence type="predicted"/>
<name>A0AAU9V355_EUPED</name>
<dbReference type="Proteomes" id="UP001153954">
    <property type="component" value="Unassembled WGS sequence"/>
</dbReference>
<evidence type="ECO:0008006" key="3">
    <source>
        <dbReference type="Google" id="ProtNLM"/>
    </source>
</evidence>
<gene>
    <name evidence="1" type="ORF">EEDITHA_LOCUS18963</name>
</gene>
<sequence>MKEVRVRTFGVLACAANGDSRCLCDMMNLWIAVWPRKCYRRRVVGWGGGGPVLKILAGCLPSPSPRGAGRLAYSIKREHTRVRLHRQRAHTLSRHYTAGHHSTVSIQYTLFSWT</sequence>
<protein>
    <recommendedName>
        <fullName evidence="3">Secreted protein</fullName>
    </recommendedName>
</protein>
<accession>A0AAU9V355</accession>
<reference evidence="1" key="1">
    <citation type="submission" date="2022-03" db="EMBL/GenBank/DDBJ databases">
        <authorList>
            <person name="Tunstrom K."/>
        </authorList>
    </citation>
    <scope>NUCLEOTIDE SEQUENCE</scope>
</reference>